<dbReference type="RefSeq" id="XP_010699037.1">
    <property type="nucleotide sequence ID" value="XM_010700735.1"/>
</dbReference>
<evidence type="ECO:0000313" key="2">
    <source>
        <dbReference type="EMBL" id="AIN98330.1"/>
    </source>
</evidence>
<dbReference type="GeneID" id="22575082"/>
<dbReference type="AlphaFoldDB" id="A0A088RR19"/>
<reference evidence="2 3" key="1">
    <citation type="journal article" date="2015" name="Sci. Rep.">
        <title>The genome of Leishmania panamensis: insights into genomics of the L. (Viannia) subgenus.</title>
        <authorList>
            <person name="Llanes A."/>
            <person name="Restrepo C.M."/>
            <person name="Vecchio G.D."/>
            <person name="Anguizola F.J."/>
            <person name="Lleonart R."/>
        </authorList>
    </citation>
    <scope>NUCLEOTIDE SEQUENCE [LARGE SCALE GENOMIC DNA]</scope>
    <source>
        <strain evidence="2 3">MHOM/PA/94/PSC-1</strain>
    </source>
</reference>
<dbReference type="VEuPathDB" id="TriTrypDB:LPAL13_220008600"/>
<proteinExistence type="predicted"/>
<feature type="region of interest" description="Disordered" evidence="1">
    <location>
        <begin position="156"/>
        <end position="181"/>
    </location>
</feature>
<dbReference type="EMBL" id="CP009391">
    <property type="protein sequence ID" value="AIN98330.1"/>
    <property type="molecule type" value="Genomic_DNA"/>
</dbReference>
<keyword evidence="3" id="KW-1185">Reference proteome</keyword>
<accession>A0A088RR19</accession>
<dbReference type="Proteomes" id="UP000063063">
    <property type="component" value="Chromosome 22"/>
</dbReference>
<dbReference type="OrthoDB" id="266385at2759"/>
<name>A0A088RR19_LEIPA</name>
<gene>
    <name evidence="2" type="ORF">LPMP_220360</name>
</gene>
<evidence type="ECO:0000313" key="3">
    <source>
        <dbReference type="Proteomes" id="UP000063063"/>
    </source>
</evidence>
<dbReference type="KEGG" id="lpan:LPMP_220360"/>
<evidence type="ECO:0000256" key="1">
    <source>
        <dbReference type="SAM" id="MobiDB-lite"/>
    </source>
</evidence>
<organism evidence="2 3">
    <name type="scientific">Leishmania panamensis</name>
    <dbReference type="NCBI Taxonomy" id="5679"/>
    <lineage>
        <taxon>Eukaryota</taxon>
        <taxon>Discoba</taxon>
        <taxon>Euglenozoa</taxon>
        <taxon>Kinetoplastea</taxon>
        <taxon>Metakinetoplastina</taxon>
        <taxon>Trypanosomatida</taxon>
        <taxon>Trypanosomatidae</taxon>
        <taxon>Leishmaniinae</taxon>
        <taxon>Leishmania</taxon>
        <taxon>Leishmania guyanensis species complex</taxon>
    </lineage>
</organism>
<evidence type="ECO:0008006" key="4">
    <source>
        <dbReference type="Google" id="ProtNLM"/>
    </source>
</evidence>
<dbReference type="eggNOG" id="ENOG502SIAA">
    <property type="taxonomic scope" value="Eukaryota"/>
</dbReference>
<feature type="compositionally biased region" description="Polar residues" evidence="1">
    <location>
        <begin position="102"/>
        <end position="111"/>
    </location>
</feature>
<sequence length="299" mass="31758">MQFDHYRDGETRSILMKDSQSFLCALLAAKKQQANELFGSWDVKGKGYIAIAQLRPLLLSLFPAPSSVSEQDSGTTATHLSVSQVKTAYESVTGRPWPPRASLSTGSASAKQSHRHQDSMYAGPTLSEVHAIIDVLCGGEREPKVALTHCSRDGVGNASTRPFAGRKGPTPNTAPLTLTSSATESSTSAVPSLHHRSLTSDAGAAFLYGSIEAIYRSFCRAAASPGELEPDTLPIDAVHLERIAWNVQAQRLSVGEGHALHRLLAAKATTVDPTTAPPTSTGADAHLTLEAFVKLLCAM</sequence>
<feature type="region of interest" description="Disordered" evidence="1">
    <location>
        <begin position="89"/>
        <end position="118"/>
    </location>
</feature>
<protein>
    <recommendedName>
        <fullName evidence="4">EF-hand domain-containing protein</fullName>
    </recommendedName>
</protein>
<dbReference type="VEuPathDB" id="TriTrypDB:LPMP_220360"/>